<keyword evidence="3" id="KW-1185">Reference proteome</keyword>
<keyword evidence="1" id="KW-0812">Transmembrane</keyword>
<sequence length="75" mass="8594">MKCPYCGSNQTKRIHKSLFTISLYFIFAGALIPVIGTFFLLPIGIIMLMKYAITDKKTTVSRQMKCQDCGRHFTR</sequence>
<proteinExistence type="predicted"/>
<gene>
    <name evidence="2" type="ORF">HZY91_01540</name>
</gene>
<evidence type="ECO:0000313" key="2">
    <source>
        <dbReference type="EMBL" id="MBG9985572.1"/>
    </source>
</evidence>
<reference evidence="2 3" key="1">
    <citation type="submission" date="2020-07" db="EMBL/GenBank/DDBJ databases">
        <title>Facklamia lactis sp. nov., isolated from raw milk.</title>
        <authorList>
            <person name="Doll E.V."/>
            <person name="Huptas C."/>
            <person name="Staib L."/>
            <person name="Wenning M."/>
            <person name="Scherer S."/>
        </authorList>
    </citation>
    <scope>NUCLEOTIDE SEQUENCE [LARGE SCALE GENOMIC DNA]</scope>
    <source>
        <strain evidence="2 3">DSM 111018</strain>
    </source>
</reference>
<dbReference type="RefSeq" id="WP_197114027.1">
    <property type="nucleotide sequence ID" value="NZ_JACBXQ010000001.1"/>
</dbReference>
<dbReference type="EMBL" id="JACBXQ010000001">
    <property type="protein sequence ID" value="MBG9985572.1"/>
    <property type="molecule type" value="Genomic_DNA"/>
</dbReference>
<protein>
    <recommendedName>
        <fullName evidence="4">LITAF domain-containing protein</fullName>
    </recommendedName>
</protein>
<feature type="transmembrane region" description="Helical" evidence="1">
    <location>
        <begin position="21"/>
        <end position="48"/>
    </location>
</feature>
<dbReference type="Proteomes" id="UP000721415">
    <property type="component" value="Unassembled WGS sequence"/>
</dbReference>
<comment type="caution">
    <text evidence="2">The sequence shown here is derived from an EMBL/GenBank/DDBJ whole genome shotgun (WGS) entry which is preliminary data.</text>
</comment>
<evidence type="ECO:0000313" key="3">
    <source>
        <dbReference type="Proteomes" id="UP000721415"/>
    </source>
</evidence>
<keyword evidence="1" id="KW-1133">Transmembrane helix</keyword>
<name>A0ABS0LNL5_9LACT</name>
<keyword evidence="1" id="KW-0472">Membrane</keyword>
<evidence type="ECO:0008006" key="4">
    <source>
        <dbReference type="Google" id="ProtNLM"/>
    </source>
</evidence>
<evidence type="ECO:0000256" key="1">
    <source>
        <dbReference type="SAM" id="Phobius"/>
    </source>
</evidence>
<accession>A0ABS0LNL5</accession>
<organism evidence="2 3">
    <name type="scientific">Facklamia lactis</name>
    <dbReference type="NCBI Taxonomy" id="2749967"/>
    <lineage>
        <taxon>Bacteria</taxon>
        <taxon>Bacillati</taxon>
        <taxon>Bacillota</taxon>
        <taxon>Bacilli</taxon>
        <taxon>Lactobacillales</taxon>
        <taxon>Aerococcaceae</taxon>
        <taxon>Facklamia</taxon>
    </lineage>
</organism>